<dbReference type="GO" id="GO:0016740">
    <property type="term" value="F:transferase activity"/>
    <property type="evidence" value="ECO:0007669"/>
    <property type="project" value="UniProtKB-KW"/>
</dbReference>
<comment type="similarity">
    <text evidence="1">Belongs to the plant acyltransferase family.</text>
</comment>
<organism evidence="4 5">
    <name type="scientific">Mikania micrantha</name>
    <name type="common">bitter vine</name>
    <dbReference type="NCBI Taxonomy" id="192012"/>
    <lineage>
        <taxon>Eukaryota</taxon>
        <taxon>Viridiplantae</taxon>
        <taxon>Streptophyta</taxon>
        <taxon>Embryophyta</taxon>
        <taxon>Tracheophyta</taxon>
        <taxon>Spermatophyta</taxon>
        <taxon>Magnoliopsida</taxon>
        <taxon>eudicotyledons</taxon>
        <taxon>Gunneridae</taxon>
        <taxon>Pentapetalae</taxon>
        <taxon>asterids</taxon>
        <taxon>campanulids</taxon>
        <taxon>Asterales</taxon>
        <taxon>Asteraceae</taxon>
        <taxon>Asteroideae</taxon>
        <taxon>Heliantheae alliance</taxon>
        <taxon>Eupatorieae</taxon>
        <taxon>Mikania</taxon>
    </lineage>
</organism>
<sequence>MPDHPRVEAIGAPIEALELGGAREAVLIIIIISGPLKLWKLRTAKADHAWPSRIAKPFVGALHVQRRIGSWFALWIGSWFRSLVEPWFGSCDGSWFGSWFKALFLSQGSGNCLSRGLGHGSHHGSGHSSNHGSCHDLGHGSSQGSGHGFGHGSGEGVLFIEAEADMTLMQFGDALHPPFPCLEELLFDVPGSSGIFDSPLLLIQVSTLRRFVPPHLKNCSTFDVIIASIWRCRTIALQLDPEDETRMICLCSYGEICEGAKEDVVRRQKRPSCTKVAHRFKIMISMRFRRLAIEVVRWLRRFDQILIKIWMWRRSKQILLWSLTTRSSGSGVETN</sequence>
<dbReference type="AlphaFoldDB" id="A0A5N6LGI9"/>
<evidence type="ECO:0000256" key="1">
    <source>
        <dbReference type="ARBA" id="ARBA00009861"/>
    </source>
</evidence>
<comment type="caution">
    <text evidence="4">The sequence shown here is derived from an EMBL/GenBank/DDBJ whole genome shotgun (WGS) entry which is preliminary data.</text>
</comment>
<dbReference type="InterPro" id="IPR050898">
    <property type="entry name" value="Plant_acyltransferase"/>
</dbReference>
<name>A0A5N6LGI9_9ASTR</name>
<dbReference type="PANTHER" id="PTHR31147">
    <property type="entry name" value="ACYL TRANSFERASE 4"/>
    <property type="match status" value="1"/>
</dbReference>
<accession>A0A5N6LGI9</accession>
<keyword evidence="2" id="KW-0808">Transferase</keyword>
<gene>
    <name evidence="4" type="ORF">E3N88_42849</name>
</gene>
<evidence type="ECO:0000256" key="2">
    <source>
        <dbReference type="ARBA" id="ARBA00022679"/>
    </source>
</evidence>
<evidence type="ECO:0000313" key="4">
    <source>
        <dbReference type="EMBL" id="KAD1423636.1"/>
    </source>
</evidence>
<keyword evidence="5" id="KW-1185">Reference proteome</keyword>
<dbReference type="Proteomes" id="UP000326396">
    <property type="component" value="Unassembled WGS sequence"/>
</dbReference>
<proteinExistence type="inferred from homology"/>
<dbReference type="EMBL" id="SZYD01000778">
    <property type="protein sequence ID" value="KAD1423636.1"/>
    <property type="molecule type" value="Genomic_DNA"/>
</dbReference>
<dbReference type="OrthoDB" id="444127at2759"/>
<evidence type="ECO:0000313" key="5">
    <source>
        <dbReference type="Proteomes" id="UP000326396"/>
    </source>
</evidence>
<protein>
    <submittedName>
        <fullName evidence="4">Uncharacterized protein</fullName>
    </submittedName>
</protein>
<feature type="region of interest" description="Disordered" evidence="3">
    <location>
        <begin position="123"/>
        <end position="148"/>
    </location>
</feature>
<dbReference type="PANTHER" id="PTHR31147:SF66">
    <property type="entry name" value="OS05G0315700 PROTEIN"/>
    <property type="match status" value="1"/>
</dbReference>
<evidence type="ECO:0000256" key="3">
    <source>
        <dbReference type="SAM" id="MobiDB-lite"/>
    </source>
</evidence>
<dbReference type="InterPro" id="IPR023213">
    <property type="entry name" value="CAT-like_dom_sf"/>
</dbReference>
<reference evidence="4 5" key="1">
    <citation type="submission" date="2019-05" db="EMBL/GenBank/DDBJ databases">
        <title>Mikania micrantha, genome provides insights into the molecular mechanism of rapid growth.</title>
        <authorList>
            <person name="Liu B."/>
        </authorList>
    </citation>
    <scope>NUCLEOTIDE SEQUENCE [LARGE SCALE GENOMIC DNA]</scope>
    <source>
        <strain evidence="4">NLD-2019</strain>
        <tissue evidence="4">Leaf</tissue>
    </source>
</reference>
<dbReference type="Gene3D" id="3.30.559.10">
    <property type="entry name" value="Chloramphenicol acetyltransferase-like domain"/>
    <property type="match status" value="2"/>
</dbReference>